<dbReference type="RefSeq" id="WP_316700060.1">
    <property type="nucleotide sequence ID" value="NZ_CP136336.1"/>
</dbReference>
<feature type="domain" description="MOSC" evidence="1">
    <location>
        <begin position="122"/>
        <end position="281"/>
    </location>
</feature>
<dbReference type="PANTHER" id="PTHR14237">
    <property type="entry name" value="MOLYBDOPTERIN COFACTOR SULFURASE MOSC"/>
    <property type="match status" value="1"/>
</dbReference>
<accession>A0ABZ0CWR2</accession>
<dbReference type="Proteomes" id="UP001303946">
    <property type="component" value="Chromosome"/>
</dbReference>
<dbReference type="InterPro" id="IPR005302">
    <property type="entry name" value="MoCF_Sase_C"/>
</dbReference>
<reference evidence="2 3" key="1">
    <citation type="submission" date="2023-10" db="EMBL/GenBank/DDBJ databases">
        <title>Bacteria for the degradation of biodegradable plastic PBAT(Polybutylene adipate terephthalate).</title>
        <authorList>
            <person name="Weon H.-Y."/>
            <person name="Yeon J."/>
        </authorList>
    </citation>
    <scope>NUCLEOTIDE SEQUENCE [LARGE SCALE GENOMIC DNA]</scope>
    <source>
        <strain evidence="2 3">SBD 7-3</strain>
    </source>
</reference>
<dbReference type="SUPFAM" id="SSF50800">
    <property type="entry name" value="PK beta-barrel domain-like"/>
    <property type="match status" value="1"/>
</dbReference>
<dbReference type="SUPFAM" id="SSF141673">
    <property type="entry name" value="MOSC N-terminal domain-like"/>
    <property type="match status" value="1"/>
</dbReference>
<protein>
    <submittedName>
        <fullName evidence="2">MOSC N-terminal beta barrel domain-containing protein</fullName>
    </submittedName>
</protein>
<dbReference type="PANTHER" id="PTHR14237:SF19">
    <property type="entry name" value="MITOCHONDRIAL AMIDOXIME REDUCING COMPONENT 1"/>
    <property type="match status" value="1"/>
</dbReference>
<dbReference type="PROSITE" id="PS51340">
    <property type="entry name" value="MOSC"/>
    <property type="match status" value="1"/>
</dbReference>
<dbReference type="InterPro" id="IPR005303">
    <property type="entry name" value="MOCOS_middle"/>
</dbReference>
<evidence type="ECO:0000259" key="1">
    <source>
        <dbReference type="PROSITE" id="PS51340"/>
    </source>
</evidence>
<name>A0ABZ0CWR2_9BURK</name>
<keyword evidence="3" id="KW-1185">Reference proteome</keyword>
<dbReference type="InterPro" id="IPR011037">
    <property type="entry name" value="Pyrv_Knase-like_insert_dom_sf"/>
</dbReference>
<sequence length="285" mass="31099">MSDDVTVAISALYLHPIKSCAGIGVREALLIETGLEFDRAWMVVDAHGRFLTQRELPRMALIVPTLKHTELVLRAPGMLALHLALDAVEAPTRATVWQDEVAAYDMGDLAAQWFSDFLGQTCRLARFDPEQKRLSNKKWTGDIDAENAFSDGYPLLVTSDASLADLNERLASRGAAPVEMNRFRPNIVLSGLDAFGEDHLDEIRFDTPEGEVVLKLVKPCSRCTIPSVDPATGVQGHEPGDTLATYRADARLDGAITFAMNAVIVKGIECGLRVGQTGTAGYRFD</sequence>
<gene>
    <name evidence="2" type="ORF">RXV79_21050</name>
</gene>
<dbReference type="Pfam" id="PF03473">
    <property type="entry name" value="MOSC"/>
    <property type="match status" value="1"/>
</dbReference>
<evidence type="ECO:0000313" key="3">
    <source>
        <dbReference type="Proteomes" id="UP001303946"/>
    </source>
</evidence>
<dbReference type="Pfam" id="PF03476">
    <property type="entry name" value="MOSC_N"/>
    <property type="match status" value="1"/>
</dbReference>
<evidence type="ECO:0000313" key="2">
    <source>
        <dbReference type="EMBL" id="WOB07392.1"/>
    </source>
</evidence>
<proteinExistence type="predicted"/>
<dbReference type="EMBL" id="CP136336">
    <property type="protein sequence ID" value="WOB07392.1"/>
    <property type="molecule type" value="Genomic_DNA"/>
</dbReference>
<organism evidence="2 3">
    <name type="scientific">Piscinibacter gummiphilus</name>
    <dbReference type="NCBI Taxonomy" id="946333"/>
    <lineage>
        <taxon>Bacteria</taxon>
        <taxon>Pseudomonadati</taxon>
        <taxon>Pseudomonadota</taxon>
        <taxon>Betaproteobacteria</taxon>
        <taxon>Burkholderiales</taxon>
        <taxon>Sphaerotilaceae</taxon>
        <taxon>Piscinibacter</taxon>
    </lineage>
</organism>